<proteinExistence type="predicted"/>
<name>A0A931DN42_9ACTN</name>
<dbReference type="Proteomes" id="UP000614047">
    <property type="component" value="Unassembled WGS sequence"/>
</dbReference>
<reference evidence="2" key="1">
    <citation type="submission" date="2020-11" db="EMBL/GenBank/DDBJ databases">
        <title>Sequencing the genomes of 1000 actinobacteria strains.</title>
        <authorList>
            <person name="Klenk H.-P."/>
        </authorList>
    </citation>
    <scope>NUCLEOTIDE SEQUENCE</scope>
    <source>
        <strain evidence="2">DSM 43175</strain>
    </source>
</reference>
<evidence type="ECO:0000256" key="1">
    <source>
        <dbReference type="SAM" id="MobiDB-lite"/>
    </source>
</evidence>
<organism evidence="2 3">
    <name type="scientific">Actinomadura viridis</name>
    <dbReference type="NCBI Taxonomy" id="58110"/>
    <lineage>
        <taxon>Bacteria</taxon>
        <taxon>Bacillati</taxon>
        <taxon>Actinomycetota</taxon>
        <taxon>Actinomycetes</taxon>
        <taxon>Streptosporangiales</taxon>
        <taxon>Thermomonosporaceae</taxon>
        <taxon>Actinomadura</taxon>
    </lineage>
</organism>
<gene>
    <name evidence="2" type="ORF">IW256_005802</name>
</gene>
<protein>
    <submittedName>
        <fullName evidence="2">Uncharacterized protein</fullName>
    </submittedName>
</protein>
<dbReference type="EMBL" id="JADOUA010000001">
    <property type="protein sequence ID" value="MBG6091689.1"/>
    <property type="molecule type" value="Genomic_DNA"/>
</dbReference>
<evidence type="ECO:0000313" key="3">
    <source>
        <dbReference type="Proteomes" id="UP000614047"/>
    </source>
</evidence>
<feature type="region of interest" description="Disordered" evidence="1">
    <location>
        <begin position="168"/>
        <end position="195"/>
    </location>
</feature>
<comment type="caution">
    <text evidence="2">The sequence shown here is derived from an EMBL/GenBank/DDBJ whole genome shotgun (WGS) entry which is preliminary data.</text>
</comment>
<evidence type="ECO:0000313" key="2">
    <source>
        <dbReference type="EMBL" id="MBG6091689.1"/>
    </source>
</evidence>
<sequence length="214" mass="23413">MLSLAAFSSGESARTVELAGRADAPASRQAKEPVLAERPTMFAHSVEINFFEDLATMAATSDLVVLGEVRSVRPGRWVGEEEPKGRERVRDVTIEIEEVLLNNGSGAAPKTVTVDEWGWDSRGVGFQDENVTWTKAGDRGYYFLTPVKDAPGHHRLINSQGRALISGTELTPSSEEGAPLHEEMHHLSPKGFENSLSKAIRDIRAGKVRPQKKP</sequence>
<dbReference type="AlphaFoldDB" id="A0A931DN42"/>
<accession>A0A931DN42</accession>
<keyword evidence="3" id="KW-1185">Reference proteome</keyword>
<dbReference type="RefSeq" id="WP_197013969.1">
    <property type="nucleotide sequence ID" value="NZ_BAABES010000002.1"/>
</dbReference>